<dbReference type="CDD" id="cd09272">
    <property type="entry name" value="RNase_HI_RT_Ty1"/>
    <property type="match status" value="1"/>
</dbReference>
<gene>
    <name evidence="1" type="ORF">OSB04_006881</name>
</gene>
<name>A0AA38TWM4_9ASTR</name>
<reference evidence="1" key="1">
    <citation type="submission" date="2023-03" db="EMBL/GenBank/DDBJ databases">
        <title>Chromosome-scale reference genome and RAD-based genetic map of yellow starthistle (Centaurea solstitialis) reveal putative structural variation and QTLs associated with invader traits.</title>
        <authorList>
            <person name="Reatini B."/>
            <person name="Cang F.A."/>
            <person name="Jiang Q."/>
            <person name="Mckibben M.T.W."/>
            <person name="Barker M.S."/>
            <person name="Rieseberg L.H."/>
            <person name="Dlugosch K.M."/>
        </authorList>
    </citation>
    <scope>NUCLEOTIDE SEQUENCE</scope>
    <source>
        <strain evidence="1">CAN-66</strain>
        <tissue evidence="1">Leaf</tissue>
    </source>
</reference>
<keyword evidence="2" id="KW-1185">Reference proteome</keyword>
<evidence type="ECO:0000313" key="2">
    <source>
        <dbReference type="Proteomes" id="UP001172457"/>
    </source>
</evidence>
<organism evidence="1 2">
    <name type="scientific">Centaurea solstitialis</name>
    <name type="common">yellow star-thistle</name>
    <dbReference type="NCBI Taxonomy" id="347529"/>
    <lineage>
        <taxon>Eukaryota</taxon>
        <taxon>Viridiplantae</taxon>
        <taxon>Streptophyta</taxon>
        <taxon>Embryophyta</taxon>
        <taxon>Tracheophyta</taxon>
        <taxon>Spermatophyta</taxon>
        <taxon>Magnoliopsida</taxon>
        <taxon>eudicotyledons</taxon>
        <taxon>Gunneridae</taxon>
        <taxon>Pentapetalae</taxon>
        <taxon>asterids</taxon>
        <taxon>campanulids</taxon>
        <taxon>Asterales</taxon>
        <taxon>Asteraceae</taxon>
        <taxon>Carduoideae</taxon>
        <taxon>Cardueae</taxon>
        <taxon>Centaureinae</taxon>
        <taxon>Centaurea</taxon>
    </lineage>
</organism>
<protein>
    <submittedName>
        <fullName evidence="1">Uncharacterized protein</fullName>
    </submittedName>
</protein>
<dbReference type="AlphaFoldDB" id="A0AA38TWM4"/>
<accession>A0AA38TWM4</accession>
<evidence type="ECO:0000313" key="1">
    <source>
        <dbReference type="EMBL" id="KAJ9561721.1"/>
    </source>
</evidence>
<sequence length="139" mass="15665">MPDTCQILIPVIYKPDMCFTISGTTISWRSKKQTMAATSSNHAEILAIHEASNECVWLRNMIQHIDKSCSIISDKKPPTVLYQDNAAHIAQLKRHDQAYTLKVLSPHDLHKSSDISVQQVRSCENLADLFNKSLPISTF</sequence>
<dbReference type="Proteomes" id="UP001172457">
    <property type="component" value="Chromosome 2"/>
</dbReference>
<proteinExistence type="predicted"/>
<comment type="caution">
    <text evidence="1">The sequence shown here is derived from an EMBL/GenBank/DDBJ whole genome shotgun (WGS) entry which is preliminary data.</text>
</comment>
<dbReference type="EMBL" id="JARYMX010000002">
    <property type="protein sequence ID" value="KAJ9561721.1"/>
    <property type="molecule type" value="Genomic_DNA"/>
</dbReference>